<evidence type="ECO:0000313" key="3">
    <source>
        <dbReference type="Proteomes" id="UP000838749"/>
    </source>
</evidence>
<sequence length="91" mass="10756">MTLDKLIEIIVEVRETPELRDSISSDADIINDIGIDSLQLINLILKVEDEFDVEIDFDEFQMDELTSVERFFNYIKSIQEREFKQKDDALR</sequence>
<gene>
    <name evidence="2" type="primary">acpP</name>
    <name evidence="2" type="ORF">PAECIP111894_05171</name>
</gene>
<dbReference type="SUPFAM" id="SSF47336">
    <property type="entry name" value="ACP-like"/>
    <property type="match status" value="1"/>
</dbReference>
<evidence type="ECO:0000313" key="2">
    <source>
        <dbReference type="EMBL" id="CAH1058985.1"/>
    </source>
</evidence>
<name>A0ABN8FSV6_9BACL</name>
<feature type="domain" description="Carrier" evidence="1">
    <location>
        <begin position="1"/>
        <end position="79"/>
    </location>
</feature>
<reference evidence="2" key="1">
    <citation type="submission" date="2021-12" db="EMBL/GenBank/DDBJ databases">
        <authorList>
            <person name="Criscuolo A."/>
        </authorList>
    </citation>
    <scope>NUCLEOTIDE SEQUENCE</scope>
    <source>
        <strain evidence="2">CIP111894</strain>
    </source>
</reference>
<dbReference type="InterPro" id="IPR009081">
    <property type="entry name" value="PP-bd_ACP"/>
</dbReference>
<dbReference type="PROSITE" id="PS50075">
    <property type="entry name" value="CARRIER"/>
    <property type="match status" value="1"/>
</dbReference>
<dbReference type="EMBL" id="CAKMAB010000043">
    <property type="protein sequence ID" value="CAH1058985.1"/>
    <property type="molecule type" value="Genomic_DNA"/>
</dbReference>
<organism evidence="2 3">
    <name type="scientific">Paenibacillus pseudetheri</name>
    <dbReference type="NCBI Taxonomy" id="2897682"/>
    <lineage>
        <taxon>Bacteria</taxon>
        <taxon>Bacillati</taxon>
        <taxon>Bacillota</taxon>
        <taxon>Bacilli</taxon>
        <taxon>Bacillales</taxon>
        <taxon>Paenibacillaceae</taxon>
        <taxon>Paenibacillus</taxon>
    </lineage>
</organism>
<dbReference type="Proteomes" id="UP000838749">
    <property type="component" value="Unassembled WGS sequence"/>
</dbReference>
<dbReference type="RefSeq" id="WP_234540870.1">
    <property type="nucleotide sequence ID" value="NZ_CAKMAB010000043.1"/>
</dbReference>
<dbReference type="Gene3D" id="1.10.1200.10">
    <property type="entry name" value="ACP-like"/>
    <property type="match status" value="1"/>
</dbReference>
<keyword evidence="3" id="KW-1185">Reference proteome</keyword>
<dbReference type="InterPro" id="IPR036736">
    <property type="entry name" value="ACP-like_sf"/>
</dbReference>
<protein>
    <submittedName>
        <fullName evidence="2">Acyl carrier protein</fullName>
    </submittedName>
</protein>
<evidence type="ECO:0000259" key="1">
    <source>
        <dbReference type="PROSITE" id="PS50075"/>
    </source>
</evidence>
<proteinExistence type="predicted"/>
<dbReference type="Pfam" id="PF00550">
    <property type="entry name" value="PP-binding"/>
    <property type="match status" value="1"/>
</dbReference>
<comment type="caution">
    <text evidence="2">The sequence shown here is derived from an EMBL/GenBank/DDBJ whole genome shotgun (WGS) entry which is preliminary data.</text>
</comment>
<accession>A0ABN8FSV6</accession>